<dbReference type="Proteomes" id="UP001289135">
    <property type="component" value="Unassembled WGS sequence"/>
</dbReference>
<dbReference type="EC" id="4.2.2.n1" evidence="2"/>
<evidence type="ECO:0000256" key="4">
    <source>
        <dbReference type="ARBA" id="ARBA00023316"/>
    </source>
</evidence>
<keyword evidence="3" id="KW-0456">Lyase</keyword>
<feature type="transmembrane region" description="Helical" evidence="6">
    <location>
        <begin position="39"/>
        <end position="60"/>
    </location>
</feature>
<dbReference type="InterPro" id="IPR005300">
    <property type="entry name" value="MltA_B"/>
</dbReference>
<evidence type="ECO:0000256" key="5">
    <source>
        <dbReference type="ARBA" id="ARBA00030918"/>
    </source>
</evidence>
<evidence type="ECO:0000259" key="7">
    <source>
        <dbReference type="SMART" id="SM00925"/>
    </source>
</evidence>
<evidence type="ECO:0000256" key="6">
    <source>
        <dbReference type="SAM" id="Phobius"/>
    </source>
</evidence>
<dbReference type="InterPro" id="IPR036908">
    <property type="entry name" value="RlpA-like_sf"/>
</dbReference>
<dbReference type="EMBL" id="JARGYU010000001">
    <property type="protein sequence ID" value="MDZ5761158.1"/>
    <property type="molecule type" value="Genomic_DNA"/>
</dbReference>
<dbReference type="Gene3D" id="2.40.40.10">
    <property type="entry name" value="RlpA-like domain"/>
    <property type="match status" value="2"/>
</dbReference>
<dbReference type="GO" id="GO:0008933">
    <property type="term" value="F:peptidoglycan lytic transglycosylase activity"/>
    <property type="evidence" value="ECO:0007669"/>
    <property type="project" value="TreeGrafter"/>
</dbReference>
<name>A0AAE4VM05_9RICK</name>
<evidence type="ECO:0000313" key="9">
    <source>
        <dbReference type="Proteomes" id="UP001289135"/>
    </source>
</evidence>
<feature type="domain" description="Lytic transglycosylase MltA" evidence="7">
    <location>
        <begin position="188"/>
        <end position="318"/>
    </location>
</feature>
<dbReference type="GO" id="GO:0009253">
    <property type="term" value="P:peptidoglycan catabolic process"/>
    <property type="evidence" value="ECO:0007669"/>
    <property type="project" value="TreeGrafter"/>
</dbReference>
<keyword evidence="4" id="KW-0961">Cell wall biogenesis/degradation</keyword>
<keyword evidence="9" id="KW-1185">Reference proteome</keyword>
<accession>A0AAE4VM05</accession>
<dbReference type="CDD" id="cd14485">
    <property type="entry name" value="mltA_like_LT_A"/>
    <property type="match status" value="1"/>
</dbReference>
<evidence type="ECO:0000256" key="1">
    <source>
        <dbReference type="ARBA" id="ARBA00001420"/>
    </source>
</evidence>
<sequence>MLFTGQKIFNIKTIYYLFFNLINNFFYKKFVDYCIYQKILLNLFLIILHTLIISGCSRIHHNNINDDFSLKRVTFNDLNRWNKSNTHYQSLQVFTLSCKPIKARDPSLNFSKKIKKFGKNYQWQKLCDVAEDYINKIEKIKKYNKLNQNQRYKLNKIAKEFWEKNFTPYFITHKNKKRGIITGYFSIELKGSRSMKSPFIYPIYKVPDNNKIKISRKDIENGAIKGSEIIYVDDIARKYFLHVQGSGKIVLNEDNSNTIILSYHKRNGFPYRCINEKIIKYYPKTKIGNTSEIIKWLNEHKNIAQEIINHDPSYIFFKEQKYNGFIGAQGIPLTTEQSAAVDNTIYSYGTPIWVDTIMNHKHSVHKVNSKYSRLLIAQDRGGAINGSNRIDLFFGSGKNAERRASSMREYADFYILLPH</sequence>
<dbReference type="GO" id="GO:0009254">
    <property type="term" value="P:peptidoglycan turnover"/>
    <property type="evidence" value="ECO:0007669"/>
    <property type="project" value="InterPro"/>
</dbReference>
<evidence type="ECO:0000256" key="2">
    <source>
        <dbReference type="ARBA" id="ARBA00012587"/>
    </source>
</evidence>
<dbReference type="SMART" id="SM00925">
    <property type="entry name" value="MltA"/>
    <property type="match status" value="1"/>
</dbReference>
<evidence type="ECO:0000256" key="3">
    <source>
        <dbReference type="ARBA" id="ARBA00023239"/>
    </source>
</evidence>
<organism evidence="8 9">
    <name type="scientific">Lyticum sinuosum</name>
    <dbReference type="NCBI Taxonomy" id="1332059"/>
    <lineage>
        <taxon>Bacteria</taxon>
        <taxon>Pseudomonadati</taxon>
        <taxon>Pseudomonadota</taxon>
        <taxon>Alphaproteobacteria</taxon>
        <taxon>Rickettsiales</taxon>
        <taxon>Lyticum</taxon>
    </lineage>
</organism>
<dbReference type="RefSeq" id="WP_322498579.1">
    <property type="nucleotide sequence ID" value="NZ_JARGYU010000001.1"/>
</dbReference>
<dbReference type="PANTHER" id="PTHR30124:SF0">
    <property type="entry name" value="MEMBRANE-BOUND LYTIC MUREIN TRANSGLYCOSYLASE A"/>
    <property type="match status" value="1"/>
</dbReference>
<comment type="catalytic activity">
    <reaction evidence="1">
        <text>Exolytic cleavage of the (1-&gt;4)-beta-glycosidic linkage between N-acetylmuramic acid (MurNAc) and N-acetylglucosamine (GlcNAc) residues in peptidoglycan, from either the reducing or the non-reducing ends of the peptidoglycan chains, with concomitant formation of a 1,6-anhydrobond in the MurNAc residue.</text>
        <dbReference type="EC" id="4.2.2.n1"/>
    </reaction>
</comment>
<protein>
    <recommendedName>
        <fullName evidence="2">peptidoglycan lytic exotransglycosylase</fullName>
        <ecNumber evidence="2">4.2.2.n1</ecNumber>
    </recommendedName>
    <alternativeName>
        <fullName evidence="5">Murein hydrolase A</fullName>
    </alternativeName>
</protein>
<keyword evidence="6" id="KW-0812">Transmembrane</keyword>
<dbReference type="InterPro" id="IPR026044">
    <property type="entry name" value="MltA"/>
</dbReference>
<dbReference type="Gene3D" id="2.40.240.50">
    <property type="entry name" value="Barwin-like endoglucanases"/>
    <property type="match status" value="2"/>
</dbReference>
<dbReference type="GO" id="GO:0019867">
    <property type="term" value="C:outer membrane"/>
    <property type="evidence" value="ECO:0007669"/>
    <property type="project" value="InterPro"/>
</dbReference>
<dbReference type="AlphaFoldDB" id="A0AAE4VM05"/>
<dbReference type="SUPFAM" id="SSF50685">
    <property type="entry name" value="Barwin-like endoglucanases"/>
    <property type="match status" value="1"/>
</dbReference>
<dbReference type="GO" id="GO:0004553">
    <property type="term" value="F:hydrolase activity, hydrolyzing O-glycosyl compounds"/>
    <property type="evidence" value="ECO:0007669"/>
    <property type="project" value="InterPro"/>
</dbReference>
<proteinExistence type="predicted"/>
<dbReference type="PANTHER" id="PTHR30124">
    <property type="entry name" value="MEMBRANE-BOUND LYTIC MUREIN TRANSGLYCOSYLASE A"/>
    <property type="match status" value="1"/>
</dbReference>
<gene>
    <name evidence="8" type="ORF">Lyticum_00325</name>
</gene>
<evidence type="ECO:0000313" key="8">
    <source>
        <dbReference type="EMBL" id="MDZ5761158.1"/>
    </source>
</evidence>
<reference evidence="8" key="1">
    <citation type="submission" date="2023-02" db="EMBL/GenBank/DDBJ databases">
        <title>Host association and intracellularity evolved multiple times independently in the Rickettsiales.</title>
        <authorList>
            <person name="Castelli M."/>
            <person name="Nardi T."/>
            <person name="Gammuto L."/>
            <person name="Bellinzona G."/>
            <person name="Sabaneyeva E."/>
            <person name="Potekhin A."/>
            <person name="Serra V."/>
            <person name="Petroni G."/>
            <person name="Sassera D."/>
        </authorList>
    </citation>
    <scope>NUCLEOTIDE SEQUENCE</scope>
    <source>
        <strain evidence="8">USBL-36I1</strain>
    </source>
</reference>
<keyword evidence="6" id="KW-1133">Transmembrane helix</keyword>
<comment type="caution">
    <text evidence="8">The sequence shown here is derived from an EMBL/GenBank/DDBJ whole genome shotgun (WGS) entry which is preliminary data.</text>
</comment>
<dbReference type="PIRSF" id="PIRSF019422">
    <property type="entry name" value="MltA"/>
    <property type="match status" value="1"/>
</dbReference>
<dbReference type="Pfam" id="PF03562">
    <property type="entry name" value="MltA"/>
    <property type="match status" value="1"/>
</dbReference>
<dbReference type="GO" id="GO:0071555">
    <property type="term" value="P:cell wall organization"/>
    <property type="evidence" value="ECO:0007669"/>
    <property type="project" value="UniProtKB-KW"/>
</dbReference>
<dbReference type="Pfam" id="PF06725">
    <property type="entry name" value="3D"/>
    <property type="match status" value="1"/>
</dbReference>
<feature type="transmembrane region" description="Helical" evidence="6">
    <location>
        <begin position="6"/>
        <end position="27"/>
    </location>
</feature>
<keyword evidence="6" id="KW-0472">Membrane</keyword>
<dbReference type="InterPro" id="IPR010611">
    <property type="entry name" value="3D_dom"/>
</dbReference>